<accession>A0AAN6RJ56</accession>
<feature type="region of interest" description="Disordered" evidence="1">
    <location>
        <begin position="328"/>
        <end position="369"/>
    </location>
</feature>
<dbReference type="Proteomes" id="UP001280581">
    <property type="component" value="Unassembled WGS sequence"/>
</dbReference>
<sequence>MPLHTKEDRIPPPPGSSSPPVTCTGCVIQGYQPTIVAFQEADSSLWTSVQDVTTVLAKEIKYYTGTPGTLQTIVTEFETISHTTTFIGAYGETITHTTPVLTIEPTPGVTLELPVGTYLFYDKIYGGLNVPSSAGAQKPVTYSVPQMVTYLPPRPITQPPPRPTTYSKAKPPPLVHYDYISGQVFRKRNAQPTCTAALEVLDIAPVRTEDWHYFYQTITAGLGHPTPTALPRALLRYLNQVPDIQSVFGSSNISSCTPISTPVNPETPTSVVQESSVYTQPHQSMVPPPYYSVPTRTRQSSTYIETTYQTETTETSVSGCYRCDVQYSTPVSPSNKKDTEGKNPHGPAQPGSPVKLPSSDQPGGAQIIPIGGVTHTIRPAKPTKVGQGYGTGQNVVVGTLTLTPGQTTTMNNVPVAVPTAGGGALIVAGTNTYKVLPTGAPFISVGKAALAPNSRGQYLVGSQTLLPGGSPITVNGYTMSLGSHGGSVVINGITQTLGNSPMTTEAPVIRVGDQPYTATVIDGITQFLIGPGQTLLPGSALTISGTTYSMPSDASGTIVVINGVTSTLGLGPITAAPDITIAGNTYAATVRDGTTEYVLGKGTTLRPGDIITVSGTMYSLDELGTALLIDGRTSTISKTPAKNSATPTASASSTDLDGEGKFVETGAVSTSSKAGAISIRRTGLDAWMESIVVALASWLFVFM</sequence>
<dbReference type="AlphaFoldDB" id="A0AAN6RJ56"/>
<protein>
    <submittedName>
        <fullName evidence="2">Uncharacterized protein</fullName>
    </submittedName>
</protein>
<comment type="caution">
    <text evidence="2">The sequence shown here is derived from an EMBL/GenBank/DDBJ whole genome shotgun (WGS) entry which is preliminary data.</text>
</comment>
<proteinExistence type="predicted"/>
<keyword evidence="3" id="KW-1185">Reference proteome</keyword>
<feature type="region of interest" description="Disordered" evidence="1">
    <location>
        <begin position="1"/>
        <end position="20"/>
    </location>
</feature>
<name>A0AAN6RJ56_9PLEO</name>
<organism evidence="2 3">
    <name type="scientific">Pseudopithomyces chartarum</name>
    <dbReference type="NCBI Taxonomy" id="1892770"/>
    <lineage>
        <taxon>Eukaryota</taxon>
        <taxon>Fungi</taxon>
        <taxon>Dikarya</taxon>
        <taxon>Ascomycota</taxon>
        <taxon>Pezizomycotina</taxon>
        <taxon>Dothideomycetes</taxon>
        <taxon>Pleosporomycetidae</taxon>
        <taxon>Pleosporales</taxon>
        <taxon>Massarineae</taxon>
        <taxon>Didymosphaeriaceae</taxon>
        <taxon>Pseudopithomyces</taxon>
    </lineage>
</organism>
<evidence type="ECO:0000256" key="1">
    <source>
        <dbReference type="SAM" id="MobiDB-lite"/>
    </source>
</evidence>
<evidence type="ECO:0000313" key="3">
    <source>
        <dbReference type="Proteomes" id="UP001280581"/>
    </source>
</evidence>
<feature type="compositionally biased region" description="Low complexity" evidence="1">
    <location>
        <begin position="638"/>
        <end position="654"/>
    </location>
</feature>
<feature type="compositionally biased region" description="Basic and acidic residues" evidence="1">
    <location>
        <begin position="1"/>
        <end position="10"/>
    </location>
</feature>
<gene>
    <name evidence="2" type="ORF">GRF29_19g2604378</name>
</gene>
<feature type="region of interest" description="Disordered" evidence="1">
    <location>
        <begin position="638"/>
        <end position="657"/>
    </location>
</feature>
<evidence type="ECO:0000313" key="2">
    <source>
        <dbReference type="EMBL" id="KAK3215240.1"/>
    </source>
</evidence>
<reference evidence="2 3" key="1">
    <citation type="submission" date="2021-02" db="EMBL/GenBank/DDBJ databases">
        <title>Genome assembly of Pseudopithomyces chartarum.</title>
        <authorList>
            <person name="Jauregui R."/>
            <person name="Singh J."/>
            <person name="Voisey C."/>
        </authorList>
    </citation>
    <scope>NUCLEOTIDE SEQUENCE [LARGE SCALE GENOMIC DNA]</scope>
    <source>
        <strain evidence="2 3">AGR01</strain>
    </source>
</reference>
<dbReference type="EMBL" id="WVTA01000003">
    <property type="protein sequence ID" value="KAK3215240.1"/>
    <property type="molecule type" value="Genomic_DNA"/>
</dbReference>